<keyword evidence="4 12" id="KW-0812">Transmembrane</keyword>
<evidence type="ECO:0000313" key="15">
    <source>
        <dbReference type="Proteomes" id="UP000660262"/>
    </source>
</evidence>
<dbReference type="InterPro" id="IPR006153">
    <property type="entry name" value="Cation/H_exchanger_TM"/>
</dbReference>
<feature type="transmembrane region" description="Helical" evidence="12">
    <location>
        <begin position="162"/>
        <end position="184"/>
    </location>
</feature>
<dbReference type="AlphaFoldDB" id="A0A830HHV4"/>
<comment type="caution">
    <text evidence="14">The sequence shown here is derived from an EMBL/GenBank/DDBJ whole genome shotgun (WGS) entry which is preliminary data.</text>
</comment>
<dbReference type="Gene3D" id="6.10.140.1330">
    <property type="match status" value="1"/>
</dbReference>
<keyword evidence="3" id="KW-1003">Cell membrane</keyword>
<dbReference type="PRINTS" id="PR01084">
    <property type="entry name" value="NAHEXCHNGR"/>
</dbReference>
<comment type="catalytic activity">
    <reaction evidence="10">
        <text>Na(+)(in) + H(+)(out) = Na(+)(out) + H(+)(in)</text>
        <dbReference type="Rhea" id="RHEA:29419"/>
        <dbReference type="ChEBI" id="CHEBI:15378"/>
        <dbReference type="ChEBI" id="CHEBI:29101"/>
    </reaction>
</comment>
<keyword evidence="9" id="KW-0739">Sodium transport</keyword>
<evidence type="ECO:0000256" key="2">
    <source>
        <dbReference type="ARBA" id="ARBA00022448"/>
    </source>
</evidence>
<comment type="catalytic activity">
    <reaction evidence="11">
        <text>K(+)(in) + H(+)(out) = K(+)(out) + H(+)(in)</text>
        <dbReference type="Rhea" id="RHEA:29467"/>
        <dbReference type="ChEBI" id="CHEBI:15378"/>
        <dbReference type="ChEBI" id="CHEBI:29103"/>
    </reaction>
</comment>
<dbReference type="OrthoDB" id="196264at2759"/>
<name>A0A830HHV4_9CHLO</name>
<keyword evidence="15" id="KW-1185">Reference proteome</keyword>
<dbReference type="InterPro" id="IPR004709">
    <property type="entry name" value="NaH_exchanger"/>
</dbReference>
<dbReference type="PANTHER" id="PTHR10110">
    <property type="entry name" value="SODIUM/HYDROGEN EXCHANGER"/>
    <property type="match status" value="1"/>
</dbReference>
<evidence type="ECO:0000256" key="1">
    <source>
        <dbReference type="ARBA" id="ARBA00004651"/>
    </source>
</evidence>
<dbReference type="PANTHER" id="PTHR10110:SF86">
    <property type="entry name" value="SODIUM_HYDROGEN EXCHANGER 7"/>
    <property type="match status" value="1"/>
</dbReference>
<evidence type="ECO:0000313" key="14">
    <source>
        <dbReference type="EMBL" id="GHP06382.1"/>
    </source>
</evidence>
<evidence type="ECO:0000256" key="4">
    <source>
        <dbReference type="ARBA" id="ARBA00022692"/>
    </source>
</evidence>
<dbReference type="GO" id="GO:0015385">
    <property type="term" value="F:sodium:proton antiporter activity"/>
    <property type="evidence" value="ECO:0007669"/>
    <property type="project" value="InterPro"/>
</dbReference>
<sequence>MAPCSAPCSAAHSANANANGEPTVPREEESLVTIVAVSIGVCCIATSYLFSILPKAVKLYLPEPLAQVAVGVAVGALIRLVPNLRRDLQFQPETFFLFLLPPIIFASGYNVKNSSFFGNIGSICCLGFVGTLVSTALVGLGLNVAGTVMPSVVSPRLGLVEAFAFGAVLSALDTVATVSIFTSLGVHDRLYMTRDGAAESHVWALAAFEALMGAGRFALALRKLDASAIVLSLT</sequence>
<feature type="domain" description="Cation/H+ exchanger transmembrane" evidence="13">
    <location>
        <begin position="47"/>
        <end position="192"/>
    </location>
</feature>
<keyword evidence="8 12" id="KW-0472">Membrane</keyword>
<evidence type="ECO:0000259" key="13">
    <source>
        <dbReference type="Pfam" id="PF00999"/>
    </source>
</evidence>
<gene>
    <name evidence="14" type="ORF">PPROV_000512700</name>
</gene>
<feature type="transmembrane region" description="Helical" evidence="12">
    <location>
        <begin position="123"/>
        <end position="142"/>
    </location>
</feature>
<evidence type="ECO:0000256" key="6">
    <source>
        <dbReference type="ARBA" id="ARBA00023053"/>
    </source>
</evidence>
<evidence type="ECO:0000256" key="12">
    <source>
        <dbReference type="SAM" id="Phobius"/>
    </source>
</evidence>
<evidence type="ECO:0000256" key="7">
    <source>
        <dbReference type="ARBA" id="ARBA00023065"/>
    </source>
</evidence>
<keyword evidence="6" id="KW-0915">Sodium</keyword>
<reference evidence="14" key="1">
    <citation type="submission" date="2020-10" db="EMBL/GenBank/DDBJ databases">
        <title>Unveiling of a novel bifunctional photoreceptor, Dualchrome1, isolated from a cosmopolitan green alga.</title>
        <authorList>
            <person name="Suzuki S."/>
            <person name="Kawachi M."/>
        </authorList>
    </citation>
    <scope>NUCLEOTIDE SEQUENCE</scope>
    <source>
        <strain evidence="14">NIES 2893</strain>
    </source>
</reference>
<feature type="transmembrane region" description="Helical" evidence="12">
    <location>
        <begin position="31"/>
        <end position="53"/>
    </location>
</feature>
<evidence type="ECO:0000256" key="8">
    <source>
        <dbReference type="ARBA" id="ARBA00023136"/>
    </source>
</evidence>
<dbReference type="GO" id="GO:0098719">
    <property type="term" value="P:sodium ion import across plasma membrane"/>
    <property type="evidence" value="ECO:0007669"/>
    <property type="project" value="TreeGrafter"/>
</dbReference>
<dbReference type="GO" id="GO:0005886">
    <property type="term" value="C:plasma membrane"/>
    <property type="evidence" value="ECO:0007669"/>
    <property type="project" value="UniProtKB-SubCell"/>
</dbReference>
<evidence type="ECO:0000256" key="5">
    <source>
        <dbReference type="ARBA" id="ARBA00022989"/>
    </source>
</evidence>
<dbReference type="GO" id="GO:0051453">
    <property type="term" value="P:regulation of intracellular pH"/>
    <property type="evidence" value="ECO:0007669"/>
    <property type="project" value="TreeGrafter"/>
</dbReference>
<keyword evidence="7" id="KW-0406">Ion transport</keyword>
<dbReference type="Proteomes" id="UP000660262">
    <property type="component" value="Unassembled WGS sequence"/>
</dbReference>
<proteinExistence type="predicted"/>
<evidence type="ECO:0000256" key="9">
    <source>
        <dbReference type="ARBA" id="ARBA00023201"/>
    </source>
</evidence>
<feature type="transmembrane region" description="Helical" evidence="12">
    <location>
        <begin position="65"/>
        <end position="82"/>
    </location>
</feature>
<evidence type="ECO:0000256" key="3">
    <source>
        <dbReference type="ARBA" id="ARBA00022475"/>
    </source>
</evidence>
<dbReference type="Pfam" id="PF00999">
    <property type="entry name" value="Na_H_Exchanger"/>
    <property type="match status" value="1"/>
</dbReference>
<dbReference type="EMBL" id="BNJQ01000012">
    <property type="protein sequence ID" value="GHP06382.1"/>
    <property type="molecule type" value="Genomic_DNA"/>
</dbReference>
<evidence type="ECO:0000256" key="10">
    <source>
        <dbReference type="ARBA" id="ARBA00047524"/>
    </source>
</evidence>
<comment type="subcellular location">
    <subcellularLocation>
        <location evidence="1">Cell membrane</location>
        <topology evidence="1">Multi-pass membrane protein</topology>
    </subcellularLocation>
</comment>
<dbReference type="InterPro" id="IPR018422">
    <property type="entry name" value="Cation/H_exchanger_CPA1"/>
</dbReference>
<dbReference type="GO" id="GO:0015386">
    <property type="term" value="F:potassium:proton antiporter activity"/>
    <property type="evidence" value="ECO:0007669"/>
    <property type="project" value="TreeGrafter"/>
</dbReference>
<organism evidence="14 15">
    <name type="scientific">Pycnococcus provasolii</name>
    <dbReference type="NCBI Taxonomy" id="41880"/>
    <lineage>
        <taxon>Eukaryota</taxon>
        <taxon>Viridiplantae</taxon>
        <taxon>Chlorophyta</taxon>
        <taxon>Pseudoscourfieldiophyceae</taxon>
        <taxon>Pseudoscourfieldiales</taxon>
        <taxon>Pycnococcaceae</taxon>
        <taxon>Pycnococcus</taxon>
    </lineage>
</organism>
<keyword evidence="5 12" id="KW-1133">Transmembrane helix</keyword>
<evidence type="ECO:0000256" key="11">
    <source>
        <dbReference type="ARBA" id="ARBA00047912"/>
    </source>
</evidence>
<accession>A0A830HHV4</accession>
<feature type="transmembrane region" description="Helical" evidence="12">
    <location>
        <begin position="94"/>
        <end position="111"/>
    </location>
</feature>
<keyword evidence="2" id="KW-0813">Transport</keyword>
<protein>
    <submittedName>
        <fullName evidence="14">Sodium hydrogen exchanger</fullName>
    </submittedName>
</protein>